<dbReference type="InterPro" id="IPR031259">
    <property type="entry name" value="ILBP"/>
</dbReference>
<name>A0A1D2N5D4_ORCCI</name>
<dbReference type="Gene3D" id="2.40.128.20">
    <property type="match status" value="1"/>
</dbReference>
<comment type="caution">
    <text evidence="4">The sequence shown here is derived from an EMBL/GenBank/DDBJ whole genome shotgun (WGS) entry which is preliminary data.</text>
</comment>
<dbReference type="OrthoDB" id="412780at2759"/>
<dbReference type="PRINTS" id="PR00178">
    <property type="entry name" value="FATTYACIDBP"/>
</dbReference>
<dbReference type="CDD" id="cd00742">
    <property type="entry name" value="FABP"/>
    <property type="match status" value="1"/>
</dbReference>
<dbReference type="InterPro" id="IPR012674">
    <property type="entry name" value="Calycin"/>
</dbReference>
<evidence type="ECO:0000256" key="2">
    <source>
        <dbReference type="ARBA" id="ARBA00023121"/>
    </source>
</evidence>
<organism evidence="4 5">
    <name type="scientific">Orchesella cincta</name>
    <name type="common">Springtail</name>
    <name type="synonym">Podura cincta</name>
    <dbReference type="NCBI Taxonomy" id="48709"/>
    <lineage>
        <taxon>Eukaryota</taxon>
        <taxon>Metazoa</taxon>
        <taxon>Ecdysozoa</taxon>
        <taxon>Arthropoda</taxon>
        <taxon>Hexapoda</taxon>
        <taxon>Collembola</taxon>
        <taxon>Entomobryomorpha</taxon>
        <taxon>Entomobryoidea</taxon>
        <taxon>Orchesellidae</taxon>
        <taxon>Orchesellinae</taxon>
        <taxon>Orchesella</taxon>
    </lineage>
</organism>
<protein>
    <submittedName>
        <fullName evidence="4">Fatty acid-binding protein</fullName>
    </submittedName>
</protein>
<proteinExistence type="inferred from homology"/>
<evidence type="ECO:0000313" key="4">
    <source>
        <dbReference type="EMBL" id="ODN00478.1"/>
    </source>
</evidence>
<dbReference type="STRING" id="48709.A0A1D2N5D4"/>
<dbReference type="PANTHER" id="PTHR11955">
    <property type="entry name" value="FATTY ACID BINDING PROTEIN"/>
    <property type="match status" value="1"/>
</dbReference>
<feature type="domain" description="Lipocalin/cytosolic fatty-acid binding" evidence="3">
    <location>
        <begin position="6"/>
        <end position="100"/>
    </location>
</feature>
<keyword evidence="2" id="KW-0446">Lipid-binding</keyword>
<evidence type="ECO:0000259" key="3">
    <source>
        <dbReference type="Pfam" id="PF00061"/>
    </source>
</evidence>
<accession>A0A1D2N5D4</accession>
<dbReference type="OMA" id="YQHERNE"/>
<evidence type="ECO:0000256" key="1">
    <source>
        <dbReference type="ARBA" id="ARBA00008390"/>
    </source>
</evidence>
<dbReference type="SUPFAM" id="SSF50814">
    <property type="entry name" value="Lipocalins"/>
    <property type="match status" value="1"/>
</dbReference>
<dbReference type="InterPro" id="IPR000566">
    <property type="entry name" value="Lipocln_cytosolic_FA-bd_dom"/>
</dbReference>
<comment type="similarity">
    <text evidence="1">Belongs to the calycin superfamily. Fatty-acid binding protein (FABP) family.</text>
</comment>
<dbReference type="AlphaFoldDB" id="A0A1D2N5D4"/>
<gene>
    <name evidence="4" type="ORF">Ocin01_06196</name>
</gene>
<dbReference type="EMBL" id="LJIJ01000205">
    <property type="protein sequence ID" value="ODN00478.1"/>
    <property type="molecule type" value="Genomic_DNA"/>
</dbReference>
<dbReference type="GO" id="GO:0008289">
    <property type="term" value="F:lipid binding"/>
    <property type="evidence" value="ECO:0007669"/>
    <property type="project" value="UniProtKB-KW"/>
</dbReference>
<evidence type="ECO:0000313" key="5">
    <source>
        <dbReference type="Proteomes" id="UP000094527"/>
    </source>
</evidence>
<dbReference type="Pfam" id="PF00061">
    <property type="entry name" value="Lipocalin"/>
    <property type="match status" value="1"/>
</dbReference>
<reference evidence="4 5" key="1">
    <citation type="journal article" date="2016" name="Genome Biol. Evol.">
        <title>Gene Family Evolution Reflects Adaptation to Soil Environmental Stressors in the Genome of the Collembolan Orchesella cincta.</title>
        <authorList>
            <person name="Faddeeva-Vakhrusheva A."/>
            <person name="Derks M.F."/>
            <person name="Anvar S.Y."/>
            <person name="Agamennone V."/>
            <person name="Suring W."/>
            <person name="Smit S."/>
            <person name="van Straalen N.M."/>
            <person name="Roelofs D."/>
        </authorList>
    </citation>
    <scope>NUCLEOTIDE SEQUENCE [LARGE SCALE GENOMIC DNA]</scope>
    <source>
        <tissue evidence="4">Mixed pool</tissue>
    </source>
</reference>
<dbReference type="Proteomes" id="UP000094527">
    <property type="component" value="Unassembled WGS sequence"/>
</dbReference>
<dbReference type="InterPro" id="IPR000463">
    <property type="entry name" value="Fatty_acid-bd"/>
</dbReference>
<sequence>MVQIVGTYKLEKNEKLDEFYQELGVPWIARKLMLTSSPTMYITLDEEEQYDFKTVSFLKTTEISFKLNEPYEETMPNGEVFESLTTLEGGNKFTTKSESEGVVAFERIYEFNDDGMVMTLKSPKGLEAKRYFKRLQ</sequence>
<keyword evidence="5" id="KW-1185">Reference proteome</keyword>